<organism evidence="5 6">
    <name type="scientific">Candidatus Minimicrobia naudis</name>
    <dbReference type="NCBI Taxonomy" id="2841263"/>
    <lineage>
        <taxon>Bacteria</taxon>
        <taxon>Candidatus Saccharimonadota</taxon>
        <taxon>Candidatus Saccharimonadota incertae sedis</taxon>
        <taxon>Candidatus Minimicrobia</taxon>
    </lineage>
</organism>
<feature type="region of interest" description="Disordered" evidence="3">
    <location>
        <begin position="123"/>
        <end position="169"/>
    </location>
</feature>
<evidence type="ECO:0000256" key="2">
    <source>
        <dbReference type="PROSITE-ProRule" id="PRU00169"/>
    </source>
</evidence>
<protein>
    <submittedName>
        <fullName evidence="5">Response regulator</fullName>
    </submittedName>
</protein>
<dbReference type="PANTHER" id="PTHR44591:SF3">
    <property type="entry name" value="RESPONSE REGULATORY DOMAIN-CONTAINING PROTEIN"/>
    <property type="match status" value="1"/>
</dbReference>
<dbReference type="Proteomes" id="UP000679129">
    <property type="component" value="Chromosome"/>
</dbReference>
<evidence type="ECO:0000259" key="4">
    <source>
        <dbReference type="PROSITE" id="PS50110"/>
    </source>
</evidence>
<dbReference type="InterPro" id="IPR001789">
    <property type="entry name" value="Sig_transdc_resp-reg_receiver"/>
</dbReference>
<evidence type="ECO:0000256" key="3">
    <source>
        <dbReference type="SAM" id="MobiDB-lite"/>
    </source>
</evidence>
<dbReference type="GO" id="GO:0000160">
    <property type="term" value="P:phosphorelay signal transduction system"/>
    <property type="evidence" value="ECO:0007669"/>
    <property type="project" value="InterPro"/>
</dbReference>
<feature type="modified residue" description="4-aspartylphosphate" evidence="2">
    <location>
        <position position="52"/>
    </location>
</feature>
<dbReference type="InterPro" id="IPR050595">
    <property type="entry name" value="Bact_response_regulator"/>
</dbReference>
<keyword evidence="6" id="KW-1185">Reference proteome</keyword>
<evidence type="ECO:0000313" key="5">
    <source>
        <dbReference type="EMBL" id="QWQ32600.1"/>
    </source>
</evidence>
<evidence type="ECO:0000256" key="1">
    <source>
        <dbReference type="ARBA" id="ARBA00022553"/>
    </source>
</evidence>
<sequence length="169" mass="18179">MTKILLVEDDKSLREIYGVRLLAEGYDIVSAGDGEEALAMAIKERPRLILSDVMMPKISGFDMLDILRSTTETKDVKVIIMTALSSEDQRKRGEQLGADKYLVKSQVGIEDVVRAVHETLGDLPGVGTNPVPVSQPAHTYAPAAQPAPAAPQPVTRPDVSSLSPAETIS</sequence>
<dbReference type="KEGG" id="mnd:KOY48_01985"/>
<name>A0A8F1MCJ2_9BACT</name>
<reference evidence="5" key="1">
    <citation type="submission" date="2021-06" db="EMBL/GenBank/DDBJ databases">
        <title>An adapted protocol for Saccharibacteria cultivation: two new species join this phylum of Candidate Phyla Radiations.</title>
        <authorList>
            <person name="Ibrahim A."/>
            <person name="Maatouk M."/>
            <person name="Zgheib R."/>
            <person name="Haddad G."/>
            <person name="Bou Khalil J."/>
            <person name="Raoult D."/>
            <person name="Bittar F."/>
        </authorList>
    </citation>
    <scope>NUCLEOTIDE SEQUENCE</scope>
    <source>
        <strain evidence="5">IHU1</strain>
    </source>
</reference>
<dbReference type="InterPro" id="IPR011006">
    <property type="entry name" value="CheY-like_superfamily"/>
</dbReference>
<keyword evidence="1 2" id="KW-0597">Phosphoprotein</keyword>
<proteinExistence type="predicted"/>
<feature type="domain" description="Response regulatory" evidence="4">
    <location>
        <begin position="3"/>
        <end position="119"/>
    </location>
</feature>
<feature type="compositionally biased region" description="Polar residues" evidence="3">
    <location>
        <begin position="158"/>
        <end position="169"/>
    </location>
</feature>
<dbReference type="SUPFAM" id="SSF52172">
    <property type="entry name" value="CheY-like"/>
    <property type="match status" value="1"/>
</dbReference>
<dbReference type="PROSITE" id="PS50110">
    <property type="entry name" value="RESPONSE_REGULATORY"/>
    <property type="match status" value="1"/>
</dbReference>
<dbReference type="EMBL" id="CP076460">
    <property type="protein sequence ID" value="QWQ32600.1"/>
    <property type="molecule type" value="Genomic_DNA"/>
</dbReference>
<dbReference type="AlphaFoldDB" id="A0A8F1MCJ2"/>
<evidence type="ECO:0000313" key="6">
    <source>
        <dbReference type="Proteomes" id="UP000679129"/>
    </source>
</evidence>
<dbReference type="SMART" id="SM00448">
    <property type="entry name" value="REC"/>
    <property type="match status" value="1"/>
</dbReference>
<accession>A0A8F1MCJ2</accession>
<dbReference type="Gene3D" id="3.40.50.2300">
    <property type="match status" value="1"/>
</dbReference>
<gene>
    <name evidence="5" type="ORF">KOY48_01985</name>
</gene>
<dbReference type="Pfam" id="PF00072">
    <property type="entry name" value="Response_reg"/>
    <property type="match status" value="1"/>
</dbReference>
<dbReference type="PANTHER" id="PTHR44591">
    <property type="entry name" value="STRESS RESPONSE REGULATOR PROTEIN 1"/>
    <property type="match status" value="1"/>
</dbReference>